<feature type="domain" description="DUF1989" evidence="1">
    <location>
        <begin position="6"/>
        <end position="171"/>
    </location>
</feature>
<evidence type="ECO:0000313" key="2">
    <source>
        <dbReference type="EMBL" id="VIO66144.1"/>
    </source>
</evidence>
<keyword evidence="3" id="KW-1185">Reference proteome</keyword>
<comment type="caution">
    <text evidence="2">The sequence shown here is derived from an EMBL/GenBank/DDBJ whole genome shotgun (WGS) entry which is preliminary data.</text>
</comment>
<dbReference type="AlphaFoldDB" id="A0A508SXD8"/>
<dbReference type="InterPro" id="IPR018959">
    <property type="entry name" value="DUF1989"/>
</dbReference>
<organism evidence="2 3">
    <name type="scientific">Bradyrhizobium ivorense</name>
    <dbReference type="NCBI Taxonomy" id="2511166"/>
    <lineage>
        <taxon>Bacteria</taxon>
        <taxon>Pseudomonadati</taxon>
        <taxon>Pseudomonadota</taxon>
        <taxon>Alphaproteobacteria</taxon>
        <taxon>Hyphomicrobiales</taxon>
        <taxon>Nitrobacteraceae</taxon>
        <taxon>Bradyrhizobium</taxon>
    </lineage>
</organism>
<sequence>METRIEIPARRGKAAFVAAGQTITVINTHGEQVVDTWAFNRGDLAEFMSNEHTRAHTPHLVPKPGDILRTNKRRPILTMTEDTSGGVHDTLIAACDRYRYSFLGVEGHHDNCTDNLFAGMAELGLVPPEVPSPLNLFMNIPWSAEGTLGFAAPPRPVPGGYVCLRAEMDLVIAFSACPQDILPINGKAGRPVEAHFTVTRILASG</sequence>
<dbReference type="PANTHER" id="PTHR31527:SF0">
    <property type="entry name" value="RE64534P"/>
    <property type="match status" value="1"/>
</dbReference>
<dbReference type="Pfam" id="PF09347">
    <property type="entry name" value="DUF1989"/>
    <property type="match status" value="1"/>
</dbReference>
<dbReference type="PANTHER" id="PTHR31527">
    <property type="entry name" value="RE64534P"/>
    <property type="match status" value="1"/>
</dbReference>
<reference evidence="2" key="1">
    <citation type="submission" date="2019-02" db="EMBL/GenBank/DDBJ databases">
        <authorList>
            <person name="Pothier F.J."/>
        </authorList>
    </citation>
    <scope>NUCLEOTIDE SEQUENCE</scope>
    <source>
        <strain evidence="2">CI-1B</strain>
    </source>
</reference>
<protein>
    <recommendedName>
        <fullName evidence="1">DUF1989 domain-containing protein</fullName>
    </recommendedName>
</protein>
<evidence type="ECO:0000259" key="1">
    <source>
        <dbReference type="Pfam" id="PF09347"/>
    </source>
</evidence>
<dbReference type="EMBL" id="CAADFC020000004">
    <property type="protein sequence ID" value="VIO66144.1"/>
    <property type="molecule type" value="Genomic_DNA"/>
</dbReference>
<dbReference type="OrthoDB" id="9800828at2"/>
<name>A0A508SXD8_9BRAD</name>
<proteinExistence type="predicted"/>
<accession>A0A508SXD8</accession>
<gene>
    <name evidence="2" type="ORF">CI1B_12560</name>
</gene>
<dbReference type="Proteomes" id="UP000328092">
    <property type="component" value="Unassembled WGS sequence"/>
</dbReference>
<evidence type="ECO:0000313" key="3">
    <source>
        <dbReference type="Proteomes" id="UP000328092"/>
    </source>
</evidence>
<dbReference type="RefSeq" id="WP_139857854.1">
    <property type="nucleotide sequence ID" value="NZ_CAADFC020000004.1"/>
</dbReference>